<protein>
    <submittedName>
        <fullName evidence="1">Uncharacterized protein</fullName>
    </submittedName>
</protein>
<dbReference type="PANTHER" id="PTHR19446">
    <property type="entry name" value="REVERSE TRANSCRIPTASES"/>
    <property type="match status" value="1"/>
</dbReference>
<proteinExistence type="predicted"/>
<keyword evidence="2" id="KW-1185">Reference proteome</keyword>
<evidence type="ECO:0000313" key="1">
    <source>
        <dbReference type="Ensembl" id="ENSSSCP00000068531.1"/>
    </source>
</evidence>
<name>A0A5G2QUB7_PIG</name>
<dbReference type="AlphaFoldDB" id="A0A5G2QUB7"/>
<reference evidence="2" key="1">
    <citation type="submission" date="2009-11" db="EMBL/GenBank/DDBJ databases">
        <authorList>
            <consortium name="Porcine genome sequencing project"/>
        </authorList>
    </citation>
    <scope>NUCLEOTIDE SEQUENCE [LARGE SCALE GENOMIC DNA]</scope>
    <source>
        <strain evidence="2">Duroc</strain>
    </source>
</reference>
<reference evidence="1" key="3">
    <citation type="submission" date="2025-08" db="UniProtKB">
        <authorList>
            <consortium name="Ensembl"/>
        </authorList>
    </citation>
    <scope>IDENTIFICATION</scope>
</reference>
<accession>A0A5G2QUB7</accession>
<dbReference type="GeneTree" id="ENSGT01150000286946"/>
<dbReference type="Ensembl" id="ENSSSCT00000075983.1">
    <property type="protein sequence ID" value="ENSSSCP00000068531.1"/>
    <property type="gene ID" value="ENSSSCG00000044225.1"/>
</dbReference>
<reference evidence="1" key="4">
    <citation type="submission" date="2025-09" db="UniProtKB">
        <authorList>
            <consortium name="Ensembl"/>
        </authorList>
    </citation>
    <scope>IDENTIFICATION</scope>
</reference>
<organism evidence="1 2">
    <name type="scientific">Sus scrofa</name>
    <name type="common">Pig</name>
    <dbReference type="NCBI Taxonomy" id="9823"/>
    <lineage>
        <taxon>Eukaryota</taxon>
        <taxon>Metazoa</taxon>
        <taxon>Chordata</taxon>
        <taxon>Craniata</taxon>
        <taxon>Vertebrata</taxon>
        <taxon>Euteleostomi</taxon>
        <taxon>Mammalia</taxon>
        <taxon>Eutheria</taxon>
        <taxon>Laurasiatheria</taxon>
        <taxon>Artiodactyla</taxon>
        <taxon>Suina</taxon>
        <taxon>Suidae</taxon>
        <taxon>Sus</taxon>
    </lineage>
</organism>
<dbReference type="InParanoid" id="A0A5G2QUB7"/>
<dbReference type="Proteomes" id="UP000008227">
    <property type="component" value="Chromosome 1"/>
</dbReference>
<reference evidence="1" key="2">
    <citation type="journal article" date="2020" name="Gigascience">
        <title>An improved pig reference genome sequence to enable pig genetics and genomics research.</title>
        <authorList>
            <person name="Warr A."/>
            <person name="Affara N."/>
            <person name="Aken B."/>
            <person name="Beiki H."/>
            <person name="Bickhart D.M."/>
            <person name="Billis K."/>
            <person name="Chow W."/>
            <person name="Eory L."/>
            <person name="Finlayson H.A."/>
            <person name="Flicek P."/>
            <person name="Giron C.G."/>
            <person name="Griffin D.K."/>
            <person name="Hall R."/>
            <person name="Hannum G."/>
            <person name="Hourlier T."/>
            <person name="Howe K."/>
            <person name="Hume D.A."/>
            <person name="Izuogu O."/>
            <person name="Kim K."/>
            <person name="Koren S."/>
            <person name="Liu H."/>
            <person name="Manchanda N."/>
            <person name="Martin F.J."/>
            <person name="Nonneman D.J."/>
            <person name="O'Connor R.E."/>
            <person name="Phillippy A.M."/>
            <person name="Rohrer G.A."/>
            <person name="Rosen B.D."/>
            <person name="Rund L.A."/>
            <person name="Sargent C.A."/>
            <person name="Schook L.B."/>
            <person name="Schroeder S.G."/>
            <person name="Schwartz A.S."/>
            <person name="Skinner B.M."/>
            <person name="Talbot R."/>
            <person name="Tseng E."/>
            <person name="Tuggle C.K."/>
            <person name="Watson M."/>
            <person name="Smith T.P.L."/>
            <person name="Archibald A.L."/>
        </authorList>
    </citation>
    <scope>NUCLEOTIDE SEQUENCE [LARGE SCALE GENOMIC DNA]</scope>
    <source>
        <strain evidence="1">Duroc</strain>
    </source>
</reference>
<sequence>MTGDKNIQWRKESLWENRIATSQRMKLEHSLIPYTKINSKWIKDLNIRPDTMRLLEKNIGTTLSNINHNNIFLHPSPRVMEIKTKINKWNPIKLKSFCMTKEPISRMKRQPTEWEKIFANNKTNKRLISKIHKTAGRLMIKKQTTQSKKG</sequence>
<evidence type="ECO:0000313" key="2">
    <source>
        <dbReference type="Proteomes" id="UP000008227"/>
    </source>
</evidence>